<evidence type="ECO:0000256" key="6">
    <source>
        <dbReference type="ARBA" id="ARBA00023004"/>
    </source>
</evidence>
<protein>
    <submittedName>
        <fullName evidence="12">TonB-dependent siderophore receptor</fullName>
    </submittedName>
</protein>
<keyword evidence="8" id="KW-0798">TonB box</keyword>
<comment type="subcellular location">
    <subcellularLocation>
        <location evidence="1 11">Cell outer membrane</location>
        <topology evidence="1 11">Multi-pass membrane protein</topology>
    </subcellularLocation>
</comment>
<evidence type="ECO:0000313" key="12">
    <source>
        <dbReference type="EMBL" id="AGK56959.1"/>
    </source>
</evidence>
<dbReference type="OrthoDB" id="9760333at2"/>
<evidence type="ECO:0000256" key="8">
    <source>
        <dbReference type="ARBA" id="ARBA00023077"/>
    </source>
</evidence>
<dbReference type="AlphaFoldDB" id="N0B0J8"/>
<organism evidence="12 13">
    <name type="scientific">Hyphomicrobium denitrificans 1NES1</name>
    <dbReference type="NCBI Taxonomy" id="670307"/>
    <lineage>
        <taxon>Bacteria</taxon>
        <taxon>Pseudomonadati</taxon>
        <taxon>Pseudomonadota</taxon>
        <taxon>Alphaproteobacteria</taxon>
        <taxon>Hyphomicrobiales</taxon>
        <taxon>Hyphomicrobiaceae</taxon>
        <taxon>Hyphomicrobium</taxon>
    </lineage>
</organism>
<dbReference type="EMBL" id="CP005587">
    <property type="protein sequence ID" value="AGK56959.1"/>
    <property type="molecule type" value="Genomic_DNA"/>
</dbReference>
<keyword evidence="2 11" id="KW-0813">Transport</keyword>
<reference evidence="12 13" key="1">
    <citation type="journal article" date="2013" name="Genome Announc.">
        <title>Genome sequences for three denitrifying bacterial strains isolated from a uranium- and nitrate-contaminated subsurface environment.</title>
        <authorList>
            <person name="Venkatramanan R."/>
            <person name="Prakash O."/>
            <person name="Woyke T."/>
            <person name="Chain P."/>
            <person name="Goodwin L.A."/>
            <person name="Watson D."/>
            <person name="Brooks S."/>
            <person name="Kostka J.E."/>
            <person name="Green S.J."/>
        </authorList>
    </citation>
    <scope>NUCLEOTIDE SEQUENCE [LARGE SCALE GENOMIC DNA]</scope>
    <source>
        <strain evidence="12 13">1NES1</strain>
    </source>
</reference>
<evidence type="ECO:0000256" key="9">
    <source>
        <dbReference type="ARBA" id="ARBA00023136"/>
    </source>
</evidence>
<evidence type="ECO:0000256" key="2">
    <source>
        <dbReference type="ARBA" id="ARBA00022448"/>
    </source>
</evidence>
<dbReference type="PANTHER" id="PTHR32552:SF81">
    <property type="entry name" value="TONB-DEPENDENT OUTER MEMBRANE RECEPTOR"/>
    <property type="match status" value="1"/>
</dbReference>
<keyword evidence="10 11" id="KW-0998">Cell outer membrane</keyword>
<accession>N0B0J8</accession>
<dbReference type="eggNOG" id="COG4774">
    <property type="taxonomic scope" value="Bacteria"/>
</dbReference>
<keyword evidence="6" id="KW-0408">Iron</keyword>
<dbReference type="STRING" id="670307.HYPDE_26393"/>
<dbReference type="GO" id="GO:0006826">
    <property type="term" value="P:iron ion transport"/>
    <property type="evidence" value="ECO:0007669"/>
    <property type="project" value="UniProtKB-KW"/>
</dbReference>
<dbReference type="KEGG" id="hdt:HYPDE_26393"/>
<keyword evidence="7" id="KW-0406">Ion transport</keyword>
<evidence type="ECO:0000313" key="13">
    <source>
        <dbReference type="Proteomes" id="UP000005952"/>
    </source>
</evidence>
<dbReference type="PANTHER" id="PTHR32552">
    <property type="entry name" value="FERRICHROME IRON RECEPTOR-RELATED"/>
    <property type="match status" value="1"/>
</dbReference>
<dbReference type="InterPro" id="IPR036942">
    <property type="entry name" value="Beta-barrel_TonB_sf"/>
</dbReference>
<evidence type="ECO:0000256" key="1">
    <source>
        <dbReference type="ARBA" id="ARBA00004571"/>
    </source>
</evidence>
<keyword evidence="13" id="KW-1185">Reference proteome</keyword>
<gene>
    <name evidence="12" type="ORF">HYPDE_26393</name>
</gene>
<dbReference type="Gene3D" id="2.40.170.20">
    <property type="entry name" value="TonB-dependent receptor, beta-barrel domain"/>
    <property type="match status" value="1"/>
</dbReference>
<keyword evidence="9 11" id="KW-0472">Membrane</keyword>
<dbReference type="GO" id="GO:0009279">
    <property type="term" value="C:cell outer membrane"/>
    <property type="evidence" value="ECO:0007669"/>
    <property type="project" value="UniProtKB-SubCell"/>
</dbReference>
<proteinExistence type="inferred from homology"/>
<dbReference type="SUPFAM" id="SSF56935">
    <property type="entry name" value="Porins"/>
    <property type="match status" value="1"/>
</dbReference>
<evidence type="ECO:0000256" key="11">
    <source>
        <dbReference type="PROSITE-ProRule" id="PRU01360"/>
    </source>
</evidence>
<keyword evidence="3 11" id="KW-1134">Transmembrane beta strand</keyword>
<name>N0B0J8_9HYPH</name>
<evidence type="ECO:0000256" key="7">
    <source>
        <dbReference type="ARBA" id="ARBA00023065"/>
    </source>
</evidence>
<keyword evidence="12" id="KW-0675">Receptor</keyword>
<evidence type="ECO:0000256" key="5">
    <source>
        <dbReference type="ARBA" id="ARBA00022692"/>
    </source>
</evidence>
<dbReference type="InterPro" id="IPR039426">
    <property type="entry name" value="TonB-dep_rcpt-like"/>
</dbReference>
<dbReference type="PROSITE" id="PS52016">
    <property type="entry name" value="TONB_DEPENDENT_REC_3"/>
    <property type="match status" value="1"/>
</dbReference>
<dbReference type="Proteomes" id="UP000005952">
    <property type="component" value="Chromosome"/>
</dbReference>
<dbReference type="RefSeq" id="WP_015596996.1">
    <property type="nucleotide sequence ID" value="NC_021172.1"/>
</dbReference>
<keyword evidence="4" id="KW-0410">Iron transport</keyword>
<keyword evidence="5 11" id="KW-0812">Transmembrane</keyword>
<dbReference type="HOGENOM" id="CLU_2633299_0_0_5"/>
<sequence length="77" mass="8659">MHHTNSYASLQPATNRVKLPEFTTVDAALYCQINDYVRAQFNVTNLFNENYIVSADSNDNLLPGATRTFLVSLTLSF</sequence>
<evidence type="ECO:0000256" key="4">
    <source>
        <dbReference type="ARBA" id="ARBA00022496"/>
    </source>
</evidence>
<evidence type="ECO:0000256" key="3">
    <source>
        <dbReference type="ARBA" id="ARBA00022452"/>
    </source>
</evidence>
<comment type="similarity">
    <text evidence="11">Belongs to the TonB-dependent receptor family.</text>
</comment>
<evidence type="ECO:0000256" key="10">
    <source>
        <dbReference type="ARBA" id="ARBA00023237"/>
    </source>
</evidence>